<keyword evidence="3" id="KW-0540">Nuclease</keyword>
<name>A0A4P6XNS8_9ASCO</name>
<dbReference type="CDD" id="cd09083">
    <property type="entry name" value="EEP-1"/>
    <property type="match status" value="1"/>
</dbReference>
<proteinExistence type="predicted"/>
<dbReference type="Pfam" id="PF03372">
    <property type="entry name" value="Exo_endo_phos"/>
    <property type="match status" value="1"/>
</dbReference>
<feature type="transmembrane region" description="Helical" evidence="1">
    <location>
        <begin position="20"/>
        <end position="37"/>
    </location>
</feature>
<accession>A0A4P6XNS8</accession>
<dbReference type="SUPFAM" id="SSF56219">
    <property type="entry name" value="DNase I-like"/>
    <property type="match status" value="1"/>
</dbReference>
<keyword evidence="4" id="KW-1185">Reference proteome</keyword>
<dbReference type="Gene3D" id="3.60.10.10">
    <property type="entry name" value="Endonuclease/exonuclease/phosphatase"/>
    <property type="match status" value="1"/>
</dbReference>
<dbReference type="Proteomes" id="UP000292447">
    <property type="component" value="Chromosome III"/>
</dbReference>
<dbReference type="EMBL" id="CP034458">
    <property type="protein sequence ID" value="QBM88579.1"/>
    <property type="molecule type" value="Genomic_DNA"/>
</dbReference>
<evidence type="ECO:0000313" key="4">
    <source>
        <dbReference type="Proteomes" id="UP000292447"/>
    </source>
</evidence>
<dbReference type="AlphaFoldDB" id="A0A4P6XNS8"/>
<keyword evidence="3" id="KW-0378">Hydrolase</keyword>
<gene>
    <name evidence="3" type="primary">MPUL0C05500</name>
    <name evidence="3" type="ORF">METSCH_C05500</name>
</gene>
<keyword evidence="1" id="KW-0812">Transmembrane</keyword>
<evidence type="ECO:0000256" key="1">
    <source>
        <dbReference type="SAM" id="Phobius"/>
    </source>
</evidence>
<sequence>MSLKLTDPDYRKPSSTKKPIMVLGATLFVIVMLLTYHCNRALTNDSLGIRLYTNNIRYDNKNLTPGEKPWALRGPLVAQSIVDNTADAPAVVCLQEVLHNQLEDILAFLNKDNSDWSYYGIGRTDGLEKGEFAPILYKKSEWTLESSRTYWLSETPEKPSVGWDAALERIVTEVILSHKRNGEEIKVLNTHFDHKGVIARRELVKLILSKMESGNQPLFLCGDLNTQPTDEPYAILKSTEYKDSRTYQDNPDENEPTFTGFNEADGTGIIDYIWADPKSKWQAYHVLPNHFGFYMSDHRPVVADYTF</sequence>
<dbReference type="InterPro" id="IPR005135">
    <property type="entry name" value="Endo/exonuclease/phosphatase"/>
</dbReference>
<organism evidence="3 4">
    <name type="scientific">Metschnikowia aff. pulcherrima</name>
    <dbReference type="NCBI Taxonomy" id="2163413"/>
    <lineage>
        <taxon>Eukaryota</taxon>
        <taxon>Fungi</taxon>
        <taxon>Dikarya</taxon>
        <taxon>Ascomycota</taxon>
        <taxon>Saccharomycotina</taxon>
        <taxon>Pichiomycetes</taxon>
        <taxon>Metschnikowiaceae</taxon>
        <taxon>Metschnikowia</taxon>
    </lineage>
</organism>
<keyword evidence="1" id="KW-1133">Transmembrane helix</keyword>
<keyword evidence="3" id="KW-0255">Endonuclease</keyword>
<dbReference type="GO" id="GO:0004519">
    <property type="term" value="F:endonuclease activity"/>
    <property type="evidence" value="ECO:0007669"/>
    <property type="project" value="UniProtKB-KW"/>
</dbReference>
<dbReference type="PANTHER" id="PTHR12121:SF36">
    <property type="entry name" value="ENDONUCLEASE_EXONUCLEASE_PHOSPHATASE DOMAIN-CONTAINING PROTEIN"/>
    <property type="match status" value="1"/>
</dbReference>
<protein>
    <submittedName>
        <fullName evidence="3">Metal-dependent hydrolase, endonuclease/exonuclease/phosphatase family</fullName>
    </submittedName>
</protein>
<dbReference type="InterPro" id="IPR036691">
    <property type="entry name" value="Endo/exonu/phosph_ase_sf"/>
</dbReference>
<dbReference type="PANTHER" id="PTHR12121">
    <property type="entry name" value="CARBON CATABOLITE REPRESSOR PROTEIN 4"/>
    <property type="match status" value="1"/>
</dbReference>
<feature type="domain" description="Endonuclease/exonuclease/phosphatase" evidence="2">
    <location>
        <begin position="78"/>
        <end position="298"/>
    </location>
</feature>
<evidence type="ECO:0000313" key="3">
    <source>
        <dbReference type="EMBL" id="QBM88579.1"/>
    </source>
</evidence>
<keyword evidence="1" id="KW-0472">Membrane</keyword>
<dbReference type="InterPro" id="IPR050410">
    <property type="entry name" value="CCR4/nocturin_mRNA_transcr"/>
</dbReference>
<reference evidence="4" key="1">
    <citation type="submission" date="2019-03" db="EMBL/GenBank/DDBJ databases">
        <title>Snf2 controls pulcherriminic acid biosynthesis and connects pigmentation and antifungal activity of the yeast Metschnikowia pulcherrima.</title>
        <authorList>
            <person name="Gore-Lloyd D."/>
            <person name="Sumann I."/>
            <person name="Brachmann A.O."/>
            <person name="Schneeberger K."/>
            <person name="Ortiz-Merino R.A."/>
            <person name="Moreno-Beltran M."/>
            <person name="Schlaefli M."/>
            <person name="Kirner P."/>
            <person name="Santos Kron A."/>
            <person name="Wolfe K.H."/>
            <person name="Piel J."/>
            <person name="Ahrens C.H."/>
            <person name="Henk D."/>
            <person name="Freimoser F.M."/>
        </authorList>
    </citation>
    <scope>NUCLEOTIDE SEQUENCE [LARGE SCALE GENOMIC DNA]</scope>
    <source>
        <strain evidence="4">APC 1.2</strain>
    </source>
</reference>
<evidence type="ECO:0000259" key="2">
    <source>
        <dbReference type="Pfam" id="PF03372"/>
    </source>
</evidence>
<dbReference type="GO" id="GO:0000175">
    <property type="term" value="F:3'-5'-RNA exonuclease activity"/>
    <property type="evidence" value="ECO:0007669"/>
    <property type="project" value="TreeGrafter"/>
</dbReference>
<keyword evidence="3" id="KW-0269">Exonuclease</keyword>